<dbReference type="Proteomes" id="UP000750502">
    <property type="component" value="Unassembled WGS sequence"/>
</dbReference>
<name>A0A9P7HIW4_9HYPO</name>
<gene>
    <name evidence="1" type="ORF">H9Q72_011309</name>
</gene>
<organism evidence="1 2">
    <name type="scientific">Fusarium xylarioides</name>
    <dbReference type="NCBI Taxonomy" id="221167"/>
    <lineage>
        <taxon>Eukaryota</taxon>
        <taxon>Fungi</taxon>
        <taxon>Dikarya</taxon>
        <taxon>Ascomycota</taxon>
        <taxon>Pezizomycotina</taxon>
        <taxon>Sordariomycetes</taxon>
        <taxon>Hypocreomycetidae</taxon>
        <taxon>Hypocreales</taxon>
        <taxon>Nectriaceae</taxon>
        <taxon>Fusarium</taxon>
        <taxon>Fusarium fujikuroi species complex</taxon>
    </lineage>
</organism>
<accession>A0A9P7HIW4</accession>
<protein>
    <submittedName>
        <fullName evidence="1">Uncharacterized protein</fullName>
    </submittedName>
</protein>
<keyword evidence="2" id="KW-1185">Reference proteome</keyword>
<dbReference type="EMBL" id="JADFTT010000531">
    <property type="protein sequence ID" value="KAG5760568.1"/>
    <property type="molecule type" value="Genomic_DNA"/>
</dbReference>
<reference evidence="1" key="2">
    <citation type="submission" date="2020-10" db="EMBL/GenBank/DDBJ databases">
        <authorList>
            <person name="Peck L.D."/>
            <person name="Nowell R.W."/>
            <person name="Flood J."/>
            <person name="Ryan M.J."/>
            <person name="Barraclough T.G."/>
        </authorList>
    </citation>
    <scope>NUCLEOTIDE SEQUENCE</scope>
    <source>
        <strain evidence="1">IMI 127659i</strain>
    </source>
</reference>
<evidence type="ECO:0000313" key="2">
    <source>
        <dbReference type="Proteomes" id="UP000750502"/>
    </source>
</evidence>
<comment type="caution">
    <text evidence="1">The sequence shown here is derived from an EMBL/GenBank/DDBJ whole genome shotgun (WGS) entry which is preliminary data.</text>
</comment>
<reference evidence="1" key="1">
    <citation type="journal article" date="2020" name="bioRxiv">
        <title>Historical genomics reveals the evolutionary mechanisms behind multiple outbreaks of the host-specific coffee wilt pathogen Fusarium xylarioides.</title>
        <authorList>
            <person name="Peck D."/>
            <person name="Nowell R.W."/>
            <person name="Flood J."/>
            <person name="Ryan M.J."/>
            <person name="Barraclough T.G."/>
        </authorList>
    </citation>
    <scope>NUCLEOTIDE SEQUENCE</scope>
    <source>
        <strain evidence="1">IMI 127659i</strain>
    </source>
</reference>
<evidence type="ECO:0000313" key="1">
    <source>
        <dbReference type="EMBL" id="KAG5760568.1"/>
    </source>
</evidence>
<proteinExistence type="predicted"/>
<sequence>MPGPQRQRPRRNTNLFIHDLFSADENTTIHWGAISQPADVEWPVECLVSREAKRHCITQQDVNNLVDFGSLEYTSDIEDRLKEDSGK</sequence>
<dbReference type="OrthoDB" id="1630758at2759"/>
<dbReference type="AlphaFoldDB" id="A0A9P7HIW4"/>